<dbReference type="Proteomes" id="UP000318538">
    <property type="component" value="Chromosome"/>
</dbReference>
<reference evidence="2 3" key="1">
    <citation type="submission" date="2019-02" db="EMBL/GenBank/DDBJ databases">
        <title>Deep-cultivation of Planctomycetes and their phenomic and genomic characterization uncovers novel biology.</title>
        <authorList>
            <person name="Wiegand S."/>
            <person name="Jogler M."/>
            <person name="Boedeker C."/>
            <person name="Pinto D."/>
            <person name="Vollmers J."/>
            <person name="Rivas-Marin E."/>
            <person name="Kohn T."/>
            <person name="Peeters S.H."/>
            <person name="Heuer A."/>
            <person name="Rast P."/>
            <person name="Oberbeckmann S."/>
            <person name="Bunk B."/>
            <person name="Jeske O."/>
            <person name="Meyerdierks A."/>
            <person name="Storesund J.E."/>
            <person name="Kallscheuer N."/>
            <person name="Luecker S."/>
            <person name="Lage O.M."/>
            <person name="Pohl T."/>
            <person name="Merkel B.J."/>
            <person name="Hornburger P."/>
            <person name="Mueller R.-W."/>
            <person name="Bruemmer F."/>
            <person name="Labrenz M."/>
            <person name="Spormann A.M."/>
            <person name="Op den Camp H."/>
            <person name="Overmann J."/>
            <person name="Amann R."/>
            <person name="Jetten M.S.M."/>
            <person name="Mascher T."/>
            <person name="Medema M.H."/>
            <person name="Devos D.P."/>
            <person name="Kaster A.-K."/>
            <person name="Ovreas L."/>
            <person name="Rohde M."/>
            <person name="Galperin M.Y."/>
            <person name="Jogler C."/>
        </authorList>
    </citation>
    <scope>NUCLEOTIDE SEQUENCE [LARGE SCALE GENOMIC DNA]</scope>
    <source>
        <strain evidence="2 3">K22_7</strain>
    </source>
</reference>
<feature type="region of interest" description="Disordered" evidence="1">
    <location>
        <begin position="60"/>
        <end position="105"/>
    </location>
</feature>
<dbReference type="KEGG" id="rlc:K227x_31540"/>
<evidence type="ECO:0000313" key="3">
    <source>
        <dbReference type="Proteomes" id="UP000318538"/>
    </source>
</evidence>
<name>A0A517NCI0_9BACT</name>
<evidence type="ECO:0000313" key="2">
    <source>
        <dbReference type="EMBL" id="QDT04758.1"/>
    </source>
</evidence>
<dbReference type="EMBL" id="CP036525">
    <property type="protein sequence ID" value="QDT04758.1"/>
    <property type="molecule type" value="Genomic_DNA"/>
</dbReference>
<gene>
    <name evidence="2" type="ORF">K227x_31540</name>
</gene>
<evidence type="ECO:0000256" key="1">
    <source>
        <dbReference type="SAM" id="MobiDB-lite"/>
    </source>
</evidence>
<proteinExistence type="predicted"/>
<accession>A0A517NCI0</accession>
<organism evidence="2 3">
    <name type="scientific">Rubripirellula lacrimiformis</name>
    <dbReference type="NCBI Taxonomy" id="1930273"/>
    <lineage>
        <taxon>Bacteria</taxon>
        <taxon>Pseudomonadati</taxon>
        <taxon>Planctomycetota</taxon>
        <taxon>Planctomycetia</taxon>
        <taxon>Pirellulales</taxon>
        <taxon>Pirellulaceae</taxon>
        <taxon>Rubripirellula</taxon>
    </lineage>
</organism>
<keyword evidence="3" id="KW-1185">Reference proteome</keyword>
<protein>
    <submittedName>
        <fullName evidence="2">Uncharacterized protein</fullName>
    </submittedName>
</protein>
<dbReference type="AlphaFoldDB" id="A0A517NCI0"/>
<sequence length="139" mass="16095">MSIFLACVSCLVFVPICQRSMHDPQWFQSSSDVDKTEAEDDGDTCFLLHSSPMFPVLPESMKDIARPGRATKSEEQKRIDEMHNERTEHSKRIKSQEEKRRAPERNQRFHIACFPGFAVQSGVTQNLARSFQQPEMQHR</sequence>